<dbReference type="AlphaFoldDB" id="A0A392UUK2"/>
<accession>A0A392UUK2</accession>
<keyword evidence="2" id="KW-1185">Reference proteome</keyword>
<reference evidence="1 2" key="1">
    <citation type="journal article" date="2018" name="Front. Plant Sci.">
        <title>Red Clover (Trifolium pratense) and Zigzag Clover (T. medium) - A Picture of Genomic Similarities and Differences.</title>
        <authorList>
            <person name="Dluhosova J."/>
            <person name="Istvanek J."/>
            <person name="Nedelnik J."/>
            <person name="Repkova J."/>
        </authorList>
    </citation>
    <scope>NUCLEOTIDE SEQUENCE [LARGE SCALE GENOMIC DNA]</scope>
    <source>
        <strain evidence="2">cv. 10/8</strain>
        <tissue evidence="1">Leaf</tissue>
    </source>
</reference>
<sequence length="39" mass="4504">MQSLSRYPSPQCLKLTTTARLRLISPKEPSISDISDQWR</sequence>
<evidence type="ECO:0000313" key="2">
    <source>
        <dbReference type="Proteomes" id="UP000265520"/>
    </source>
</evidence>
<feature type="non-terminal residue" evidence="1">
    <location>
        <position position="39"/>
    </location>
</feature>
<protein>
    <submittedName>
        <fullName evidence="1">Uncharacterized protein</fullName>
    </submittedName>
</protein>
<proteinExistence type="predicted"/>
<name>A0A392UUK2_9FABA</name>
<organism evidence="1 2">
    <name type="scientific">Trifolium medium</name>
    <dbReference type="NCBI Taxonomy" id="97028"/>
    <lineage>
        <taxon>Eukaryota</taxon>
        <taxon>Viridiplantae</taxon>
        <taxon>Streptophyta</taxon>
        <taxon>Embryophyta</taxon>
        <taxon>Tracheophyta</taxon>
        <taxon>Spermatophyta</taxon>
        <taxon>Magnoliopsida</taxon>
        <taxon>eudicotyledons</taxon>
        <taxon>Gunneridae</taxon>
        <taxon>Pentapetalae</taxon>
        <taxon>rosids</taxon>
        <taxon>fabids</taxon>
        <taxon>Fabales</taxon>
        <taxon>Fabaceae</taxon>
        <taxon>Papilionoideae</taxon>
        <taxon>50 kb inversion clade</taxon>
        <taxon>NPAAA clade</taxon>
        <taxon>Hologalegina</taxon>
        <taxon>IRL clade</taxon>
        <taxon>Trifolieae</taxon>
        <taxon>Trifolium</taxon>
    </lineage>
</organism>
<evidence type="ECO:0000313" key="1">
    <source>
        <dbReference type="EMBL" id="MCI78883.1"/>
    </source>
</evidence>
<gene>
    <name evidence="1" type="ORF">A2U01_0100154</name>
</gene>
<dbReference type="EMBL" id="LXQA010961005">
    <property type="protein sequence ID" value="MCI78883.1"/>
    <property type="molecule type" value="Genomic_DNA"/>
</dbReference>
<dbReference type="Proteomes" id="UP000265520">
    <property type="component" value="Unassembled WGS sequence"/>
</dbReference>
<comment type="caution">
    <text evidence="1">The sequence shown here is derived from an EMBL/GenBank/DDBJ whole genome shotgun (WGS) entry which is preliminary data.</text>
</comment>